<keyword evidence="2" id="KW-1185">Reference proteome</keyword>
<evidence type="ECO:0000313" key="2">
    <source>
        <dbReference type="Proteomes" id="UP001055879"/>
    </source>
</evidence>
<dbReference type="EMBL" id="CM042055">
    <property type="protein sequence ID" value="KAI3702088.1"/>
    <property type="molecule type" value="Genomic_DNA"/>
</dbReference>
<name>A0ACB8ZWR8_ARCLA</name>
<proteinExistence type="predicted"/>
<gene>
    <name evidence="1" type="ORF">L6452_27748</name>
</gene>
<reference evidence="2" key="1">
    <citation type="journal article" date="2022" name="Mol. Ecol. Resour.">
        <title>The genomes of chicory, endive, great burdock and yacon provide insights into Asteraceae palaeo-polyploidization history and plant inulin production.</title>
        <authorList>
            <person name="Fan W."/>
            <person name="Wang S."/>
            <person name="Wang H."/>
            <person name="Wang A."/>
            <person name="Jiang F."/>
            <person name="Liu H."/>
            <person name="Zhao H."/>
            <person name="Xu D."/>
            <person name="Zhang Y."/>
        </authorList>
    </citation>
    <scope>NUCLEOTIDE SEQUENCE [LARGE SCALE GENOMIC DNA]</scope>
    <source>
        <strain evidence="2">cv. Niubang</strain>
    </source>
</reference>
<organism evidence="1 2">
    <name type="scientific">Arctium lappa</name>
    <name type="common">Greater burdock</name>
    <name type="synonym">Lappa major</name>
    <dbReference type="NCBI Taxonomy" id="4217"/>
    <lineage>
        <taxon>Eukaryota</taxon>
        <taxon>Viridiplantae</taxon>
        <taxon>Streptophyta</taxon>
        <taxon>Embryophyta</taxon>
        <taxon>Tracheophyta</taxon>
        <taxon>Spermatophyta</taxon>
        <taxon>Magnoliopsida</taxon>
        <taxon>eudicotyledons</taxon>
        <taxon>Gunneridae</taxon>
        <taxon>Pentapetalae</taxon>
        <taxon>asterids</taxon>
        <taxon>campanulids</taxon>
        <taxon>Asterales</taxon>
        <taxon>Asteraceae</taxon>
        <taxon>Carduoideae</taxon>
        <taxon>Cardueae</taxon>
        <taxon>Arctiinae</taxon>
        <taxon>Arctium</taxon>
    </lineage>
</organism>
<protein>
    <submittedName>
        <fullName evidence="1">Uncharacterized protein</fullName>
    </submittedName>
</protein>
<evidence type="ECO:0000313" key="1">
    <source>
        <dbReference type="EMBL" id="KAI3702088.1"/>
    </source>
</evidence>
<comment type="caution">
    <text evidence="1">The sequence shown here is derived from an EMBL/GenBank/DDBJ whole genome shotgun (WGS) entry which is preliminary data.</text>
</comment>
<accession>A0ACB8ZWR8</accession>
<reference evidence="1 2" key="2">
    <citation type="journal article" date="2022" name="Mol. Ecol. Resour.">
        <title>The genomes of chicory, endive, great burdock and yacon provide insights into Asteraceae paleo-polyploidization history and plant inulin production.</title>
        <authorList>
            <person name="Fan W."/>
            <person name="Wang S."/>
            <person name="Wang H."/>
            <person name="Wang A."/>
            <person name="Jiang F."/>
            <person name="Liu H."/>
            <person name="Zhao H."/>
            <person name="Xu D."/>
            <person name="Zhang Y."/>
        </authorList>
    </citation>
    <scope>NUCLEOTIDE SEQUENCE [LARGE SCALE GENOMIC DNA]</scope>
    <source>
        <strain evidence="2">cv. Niubang</strain>
    </source>
</reference>
<sequence>MLCYYILWYFSSQITWFPSVFTYTGCGSIAPLTIIGPPPSSSTDDFDGRDVMESILSCAECRGCSSSIWSTSRSAHLLCPMLRQKGHLVPF</sequence>
<dbReference type="Proteomes" id="UP001055879">
    <property type="component" value="Linkage Group LG09"/>
</dbReference>